<reference evidence="2 3" key="1">
    <citation type="journal article" date="2012" name="Nature">
        <title>Repeated polyploidization of Gossypium genomes and the evolution of spinnable cotton fibres.</title>
        <authorList>
            <person name="Paterson A.H."/>
            <person name="Wendel J.F."/>
            <person name="Gundlach H."/>
            <person name="Guo H."/>
            <person name="Jenkins J."/>
            <person name="Jin D."/>
            <person name="Llewellyn D."/>
            <person name="Showmaker K.C."/>
            <person name="Shu S."/>
            <person name="Udall J."/>
            <person name="Yoo M.J."/>
            <person name="Byers R."/>
            <person name="Chen W."/>
            <person name="Doron-Faigenboim A."/>
            <person name="Duke M.V."/>
            <person name="Gong L."/>
            <person name="Grimwood J."/>
            <person name="Grover C."/>
            <person name="Grupp K."/>
            <person name="Hu G."/>
            <person name="Lee T.H."/>
            <person name="Li J."/>
            <person name="Lin L."/>
            <person name="Liu T."/>
            <person name="Marler B.S."/>
            <person name="Page J.T."/>
            <person name="Roberts A.W."/>
            <person name="Romanel E."/>
            <person name="Sanders W.S."/>
            <person name="Szadkowski E."/>
            <person name="Tan X."/>
            <person name="Tang H."/>
            <person name="Xu C."/>
            <person name="Wang J."/>
            <person name="Wang Z."/>
            <person name="Zhang D."/>
            <person name="Zhang L."/>
            <person name="Ashrafi H."/>
            <person name="Bedon F."/>
            <person name="Bowers J.E."/>
            <person name="Brubaker C.L."/>
            <person name="Chee P.W."/>
            <person name="Das S."/>
            <person name="Gingle A.R."/>
            <person name="Haigler C.H."/>
            <person name="Harker D."/>
            <person name="Hoffmann L.V."/>
            <person name="Hovav R."/>
            <person name="Jones D.C."/>
            <person name="Lemke C."/>
            <person name="Mansoor S."/>
            <person name="ur Rahman M."/>
            <person name="Rainville L.N."/>
            <person name="Rambani A."/>
            <person name="Reddy U.K."/>
            <person name="Rong J.K."/>
            <person name="Saranga Y."/>
            <person name="Scheffler B.E."/>
            <person name="Scheffler J.A."/>
            <person name="Stelly D.M."/>
            <person name="Triplett B.A."/>
            <person name="Van Deynze A."/>
            <person name="Vaslin M.F."/>
            <person name="Waghmare V.N."/>
            <person name="Walford S.A."/>
            <person name="Wright R.J."/>
            <person name="Zaki E.A."/>
            <person name="Zhang T."/>
            <person name="Dennis E.S."/>
            <person name="Mayer K.F."/>
            <person name="Peterson D.G."/>
            <person name="Rokhsar D.S."/>
            <person name="Wang X."/>
            <person name="Schmutz J."/>
        </authorList>
    </citation>
    <scope>NUCLEOTIDE SEQUENCE [LARGE SCALE GENOMIC DNA]</scope>
</reference>
<name>A0A0D2UCP9_GOSRA</name>
<evidence type="ECO:0000313" key="3">
    <source>
        <dbReference type="Proteomes" id="UP000032304"/>
    </source>
</evidence>
<proteinExistence type="predicted"/>
<feature type="transmembrane region" description="Helical" evidence="1">
    <location>
        <begin position="32"/>
        <end position="49"/>
    </location>
</feature>
<sequence length="93" mass="10702">MPIFLSCKMKSQQLGNRRVLCSKKGKKFLKNAWIIILFCISKVFCSFAVTRSGRGKTGEILCHHSPIRVYSFIEGRLFVTLYLLQIFNFLPSP</sequence>
<keyword evidence="1" id="KW-1133">Transmembrane helix</keyword>
<keyword evidence="1" id="KW-0812">Transmembrane</keyword>
<organism evidence="2 3">
    <name type="scientific">Gossypium raimondii</name>
    <name type="common">Peruvian cotton</name>
    <name type="synonym">Gossypium klotzschianum subsp. raimondii</name>
    <dbReference type="NCBI Taxonomy" id="29730"/>
    <lineage>
        <taxon>Eukaryota</taxon>
        <taxon>Viridiplantae</taxon>
        <taxon>Streptophyta</taxon>
        <taxon>Embryophyta</taxon>
        <taxon>Tracheophyta</taxon>
        <taxon>Spermatophyta</taxon>
        <taxon>Magnoliopsida</taxon>
        <taxon>eudicotyledons</taxon>
        <taxon>Gunneridae</taxon>
        <taxon>Pentapetalae</taxon>
        <taxon>rosids</taxon>
        <taxon>malvids</taxon>
        <taxon>Malvales</taxon>
        <taxon>Malvaceae</taxon>
        <taxon>Malvoideae</taxon>
        <taxon>Gossypium</taxon>
    </lineage>
</organism>
<evidence type="ECO:0000313" key="2">
    <source>
        <dbReference type="EMBL" id="KJB66599.1"/>
    </source>
</evidence>
<dbReference type="Proteomes" id="UP000032304">
    <property type="component" value="Chromosome 10"/>
</dbReference>
<keyword evidence="3" id="KW-1185">Reference proteome</keyword>
<evidence type="ECO:0000256" key="1">
    <source>
        <dbReference type="SAM" id="Phobius"/>
    </source>
</evidence>
<dbReference type="Gramene" id="KJB66599">
    <property type="protein sequence ID" value="KJB66599"/>
    <property type="gene ID" value="B456_010G146200"/>
</dbReference>
<gene>
    <name evidence="2" type="ORF">B456_010G146200</name>
</gene>
<keyword evidence="1" id="KW-0472">Membrane</keyword>
<dbReference type="EMBL" id="CM001749">
    <property type="protein sequence ID" value="KJB66599.1"/>
    <property type="molecule type" value="Genomic_DNA"/>
</dbReference>
<protein>
    <submittedName>
        <fullName evidence="2">Uncharacterized protein</fullName>
    </submittedName>
</protein>
<accession>A0A0D2UCP9</accession>
<dbReference type="AlphaFoldDB" id="A0A0D2UCP9"/>